<evidence type="ECO:0000256" key="2">
    <source>
        <dbReference type="ARBA" id="ARBA00022723"/>
    </source>
</evidence>
<keyword evidence="7" id="KW-1185">Reference proteome</keyword>
<sequence length="229" mass="24671">MLHAVRRARGSLASRAAPRRQQPVAAGAARAAPYASSASDDEASALAFIVERGYEPRLASAVIATLKDPSGWGARDGELLKTAEQLAGAWEIGARILREYLECACSGVMACSTCHVYVREDWFDPANAGGWAATRRERRLAGDSGGKLGPASEEEQDMLDLAFEPNERSRRGLPGLWSCWGVAVTRRGADCRSRLGCQIVLSREKDGLEVSLPPGAHNLFDEFGGDRDL</sequence>
<evidence type="ECO:0000256" key="3">
    <source>
        <dbReference type="ARBA" id="ARBA00023004"/>
    </source>
</evidence>
<dbReference type="GO" id="GO:0005739">
    <property type="term" value="C:mitochondrion"/>
    <property type="evidence" value="ECO:0007669"/>
    <property type="project" value="TreeGrafter"/>
</dbReference>
<keyword evidence="2" id="KW-0479">Metal-binding</keyword>
<dbReference type="GO" id="GO:0009055">
    <property type="term" value="F:electron transfer activity"/>
    <property type="evidence" value="ECO:0007669"/>
    <property type="project" value="TreeGrafter"/>
</dbReference>
<dbReference type="GeneID" id="17249903"/>
<dbReference type="GO" id="GO:0051537">
    <property type="term" value="F:2 iron, 2 sulfur cluster binding"/>
    <property type="evidence" value="ECO:0007669"/>
    <property type="project" value="UniProtKB-KW"/>
</dbReference>
<dbReference type="InterPro" id="IPR001055">
    <property type="entry name" value="Adrenodoxin-like"/>
</dbReference>
<proteinExistence type="predicted"/>
<dbReference type="PANTHER" id="PTHR23426">
    <property type="entry name" value="FERREDOXIN/ADRENODOXIN"/>
    <property type="match status" value="1"/>
</dbReference>
<keyword evidence="1" id="KW-0001">2Fe-2S</keyword>
<dbReference type="SUPFAM" id="SSF54292">
    <property type="entry name" value="2Fe-2S ferredoxin-like"/>
    <property type="match status" value="1"/>
</dbReference>
<feature type="compositionally biased region" description="Low complexity" evidence="5">
    <location>
        <begin position="10"/>
        <end position="24"/>
    </location>
</feature>
<dbReference type="eggNOG" id="KOG3309">
    <property type="taxonomic scope" value="Eukaryota"/>
</dbReference>
<evidence type="ECO:0000256" key="1">
    <source>
        <dbReference type="ARBA" id="ARBA00022714"/>
    </source>
</evidence>
<dbReference type="InterPro" id="IPR036010">
    <property type="entry name" value="2Fe-2S_ferredoxin-like_sf"/>
</dbReference>
<feature type="region of interest" description="Disordered" evidence="5">
    <location>
        <begin position="1"/>
        <end position="24"/>
    </location>
</feature>
<name>A0A0D3HXM3_EMIH1</name>
<organism evidence="6 7">
    <name type="scientific">Emiliania huxleyi (strain CCMP1516)</name>
    <dbReference type="NCBI Taxonomy" id="280463"/>
    <lineage>
        <taxon>Eukaryota</taxon>
        <taxon>Haptista</taxon>
        <taxon>Haptophyta</taxon>
        <taxon>Prymnesiophyceae</taxon>
        <taxon>Isochrysidales</taxon>
        <taxon>Noelaerhabdaceae</taxon>
        <taxon>Emiliania</taxon>
    </lineage>
</organism>
<evidence type="ECO:0000256" key="4">
    <source>
        <dbReference type="ARBA" id="ARBA00023014"/>
    </source>
</evidence>
<evidence type="ECO:0000313" key="6">
    <source>
        <dbReference type="EnsemblProtists" id="EOD03758"/>
    </source>
</evidence>
<accession>A0A0D3HXM3</accession>
<reference evidence="6" key="2">
    <citation type="submission" date="2024-10" db="UniProtKB">
        <authorList>
            <consortium name="EnsemblProtists"/>
        </authorList>
    </citation>
    <scope>IDENTIFICATION</scope>
</reference>
<dbReference type="STRING" id="2903.R1B2F8"/>
<keyword evidence="4" id="KW-0411">Iron-sulfur</keyword>
<reference evidence="7" key="1">
    <citation type="journal article" date="2013" name="Nature">
        <title>Pan genome of the phytoplankton Emiliania underpins its global distribution.</title>
        <authorList>
            <person name="Read B.A."/>
            <person name="Kegel J."/>
            <person name="Klute M.J."/>
            <person name="Kuo A."/>
            <person name="Lefebvre S.C."/>
            <person name="Maumus F."/>
            <person name="Mayer C."/>
            <person name="Miller J."/>
            <person name="Monier A."/>
            <person name="Salamov A."/>
            <person name="Young J."/>
            <person name="Aguilar M."/>
            <person name="Claverie J.M."/>
            <person name="Frickenhaus S."/>
            <person name="Gonzalez K."/>
            <person name="Herman E.K."/>
            <person name="Lin Y.C."/>
            <person name="Napier J."/>
            <person name="Ogata H."/>
            <person name="Sarno A.F."/>
            <person name="Shmutz J."/>
            <person name="Schroeder D."/>
            <person name="de Vargas C."/>
            <person name="Verret F."/>
            <person name="von Dassow P."/>
            <person name="Valentin K."/>
            <person name="Van de Peer Y."/>
            <person name="Wheeler G."/>
            <person name="Dacks J.B."/>
            <person name="Delwiche C.F."/>
            <person name="Dyhrman S.T."/>
            <person name="Glockner G."/>
            <person name="John U."/>
            <person name="Richards T."/>
            <person name="Worden A.Z."/>
            <person name="Zhang X."/>
            <person name="Grigoriev I.V."/>
            <person name="Allen A.E."/>
            <person name="Bidle K."/>
            <person name="Borodovsky M."/>
            <person name="Bowler C."/>
            <person name="Brownlee C."/>
            <person name="Cock J.M."/>
            <person name="Elias M."/>
            <person name="Gladyshev V.N."/>
            <person name="Groth M."/>
            <person name="Guda C."/>
            <person name="Hadaegh A."/>
            <person name="Iglesias-Rodriguez M.D."/>
            <person name="Jenkins J."/>
            <person name="Jones B.M."/>
            <person name="Lawson T."/>
            <person name="Leese F."/>
            <person name="Lindquist E."/>
            <person name="Lobanov A."/>
            <person name="Lomsadze A."/>
            <person name="Malik S.B."/>
            <person name="Marsh M.E."/>
            <person name="Mackinder L."/>
            <person name="Mock T."/>
            <person name="Mueller-Roeber B."/>
            <person name="Pagarete A."/>
            <person name="Parker M."/>
            <person name="Probert I."/>
            <person name="Quesneville H."/>
            <person name="Raines C."/>
            <person name="Rensing S.A."/>
            <person name="Riano-Pachon D.M."/>
            <person name="Richier S."/>
            <person name="Rokitta S."/>
            <person name="Shiraiwa Y."/>
            <person name="Soanes D.M."/>
            <person name="van der Giezen M."/>
            <person name="Wahlund T.M."/>
            <person name="Williams B."/>
            <person name="Wilson W."/>
            <person name="Wolfe G."/>
            <person name="Wurch L.L."/>
        </authorList>
    </citation>
    <scope>NUCLEOTIDE SEQUENCE</scope>
</reference>
<dbReference type="InterPro" id="IPR012675">
    <property type="entry name" value="Beta-grasp_dom_sf"/>
</dbReference>
<dbReference type="Proteomes" id="UP000013827">
    <property type="component" value="Unassembled WGS sequence"/>
</dbReference>
<evidence type="ECO:0000313" key="7">
    <source>
        <dbReference type="Proteomes" id="UP000013827"/>
    </source>
</evidence>
<dbReference type="PaxDb" id="2903-EOD03758"/>
<dbReference type="GO" id="GO:0046872">
    <property type="term" value="F:metal ion binding"/>
    <property type="evidence" value="ECO:0007669"/>
    <property type="project" value="UniProtKB-KW"/>
</dbReference>
<evidence type="ECO:0008006" key="8">
    <source>
        <dbReference type="Google" id="ProtNLM"/>
    </source>
</evidence>
<dbReference type="AlphaFoldDB" id="A0A0D3HXM3"/>
<dbReference type="GO" id="GO:0140647">
    <property type="term" value="P:P450-containing electron transport chain"/>
    <property type="evidence" value="ECO:0007669"/>
    <property type="project" value="InterPro"/>
</dbReference>
<dbReference type="PANTHER" id="PTHR23426:SF67">
    <property type="entry name" value="2FE-2S FERREDOXIN-TYPE DOMAIN-CONTAINING PROTEIN"/>
    <property type="match status" value="1"/>
</dbReference>
<keyword evidence="3" id="KW-0408">Iron</keyword>
<dbReference type="Gene3D" id="3.10.20.30">
    <property type="match status" value="1"/>
</dbReference>
<dbReference type="EnsemblProtists" id="EOD03758">
    <property type="protein sequence ID" value="EOD03758"/>
    <property type="gene ID" value="EMIHUDRAFT_108137"/>
</dbReference>
<dbReference type="HOGENOM" id="CLU_1211729_0_0_1"/>
<dbReference type="KEGG" id="ehx:EMIHUDRAFT_108137"/>
<evidence type="ECO:0000256" key="5">
    <source>
        <dbReference type="SAM" id="MobiDB-lite"/>
    </source>
</evidence>
<dbReference type="RefSeq" id="XP_005756187.1">
    <property type="nucleotide sequence ID" value="XM_005756130.1"/>
</dbReference>
<protein>
    <recommendedName>
        <fullName evidence="8">2Fe-2S ferredoxin-type domain-containing protein</fullName>
    </recommendedName>
</protein>